<dbReference type="InterPro" id="IPR036890">
    <property type="entry name" value="HATPase_C_sf"/>
</dbReference>
<dbReference type="InterPro" id="IPR011712">
    <property type="entry name" value="Sig_transdc_His_kin_sub3_dim/P"/>
</dbReference>
<organism evidence="11 12">
    <name type="scientific">Glutamicibacter mysorens</name>
    <dbReference type="NCBI Taxonomy" id="257984"/>
    <lineage>
        <taxon>Bacteria</taxon>
        <taxon>Bacillati</taxon>
        <taxon>Actinomycetota</taxon>
        <taxon>Actinomycetes</taxon>
        <taxon>Micrococcales</taxon>
        <taxon>Micrococcaceae</taxon>
        <taxon>Glutamicibacter</taxon>
    </lineage>
</organism>
<evidence type="ECO:0000256" key="8">
    <source>
        <dbReference type="ARBA" id="ARBA00023012"/>
    </source>
</evidence>
<dbReference type="EC" id="2.7.13.3" evidence="2"/>
<evidence type="ECO:0000256" key="7">
    <source>
        <dbReference type="ARBA" id="ARBA00022840"/>
    </source>
</evidence>
<comment type="catalytic activity">
    <reaction evidence="1">
        <text>ATP + protein L-histidine = ADP + protein N-phospho-L-histidine.</text>
        <dbReference type="EC" id="2.7.13.3"/>
    </reaction>
</comment>
<keyword evidence="4" id="KW-0808">Transferase</keyword>
<dbReference type="PANTHER" id="PTHR24421:SF10">
    <property type="entry name" value="NITRATE_NITRITE SENSOR PROTEIN NARQ"/>
    <property type="match status" value="1"/>
</dbReference>
<protein>
    <recommendedName>
        <fullName evidence="2">histidine kinase</fullName>
        <ecNumber evidence="2">2.7.13.3</ecNumber>
    </recommendedName>
</protein>
<keyword evidence="3" id="KW-0597">Phosphoprotein</keyword>
<evidence type="ECO:0000256" key="9">
    <source>
        <dbReference type="SAM" id="Phobius"/>
    </source>
</evidence>
<dbReference type="Gene3D" id="3.30.565.10">
    <property type="entry name" value="Histidine kinase-like ATPase, C-terminal domain"/>
    <property type="match status" value="1"/>
</dbReference>
<evidence type="ECO:0000256" key="3">
    <source>
        <dbReference type="ARBA" id="ARBA00022553"/>
    </source>
</evidence>
<evidence type="ECO:0000313" key="12">
    <source>
        <dbReference type="Proteomes" id="UP000229263"/>
    </source>
</evidence>
<gene>
    <name evidence="11" type="ORF">ATK23_0828</name>
</gene>
<name>A0ABX4N169_9MICC</name>
<reference evidence="11 12" key="1">
    <citation type="submission" date="2017-11" db="EMBL/GenBank/DDBJ databases">
        <title>Sequencing the genomes of 1000 actinobacteria strains.</title>
        <authorList>
            <person name="Klenk H.-P."/>
        </authorList>
    </citation>
    <scope>NUCLEOTIDE SEQUENCE [LARGE SCALE GENOMIC DNA]</scope>
    <source>
        <strain evidence="11 12">DSM 12798</strain>
    </source>
</reference>
<keyword evidence="9" id="KW-1133">Transmembrane helix</keyword>
<proteinExistence type="predicted"/>
<dbReference type="EMBL" id="PGEY01000001">
    <property type="protein sequence ID" value="PJJ43632.1"/>
    <property type="molecule type" value="Genomic_DNA"/>
</dbReference>
<evidence type="ECO:0000313" key="11">
    <source>
        <dbReference type="EMBL" id="PJJ43632.1"/>
    </source>
</evidence>
<evidence type="ECO:0000256" key="1">
    <source>
        <dbReference type="ARBA" id="ARBA00000085"/>
    </source>
</evidence>
<evidence type="ECO:0000259" key="10">
    <source>
        <dbReference type="SMART" id="SM00387"/>
    </source>
</evidence>
<keyword evidence="6 11" id="KW-0418">Kinase</keyword>
<dbReference type="InterPro" id="IPR003594">
    <property type="entry name" value="HATPase_dom"/>
</dbReference>
<feature type="transmembrane region" description="Helical" evidence="9">
    <location>
        <begin position="51"/>
        <end position="69"/>
    </location>
</feature>
<dbReference type="Pfam" id="PF07730">
    <property type="entry name" value="HisKA_3"/>
    <property type="match status" value="1"/>
</dbReference>
<dbReference type="PANTHER" id="PTHR24421">
    <property type="entry name" value="NITRATE/NITRITE SENSOR PROTEIN NARX-RELATED"/>
    <property type="match status" value="1"/>
</dbReference>
<keyword evidence="9" id="KW-0472">Membrane</keyword>
<dbReference type="Pfam" id="PF23539">
    <property type="entry name" value="DUF7134"/>
    <property type="match status" value="1"/>
</dbReference>
<dbReference type="SUPFAM" id="SSF55874">
    <property type="entry name" value="ATPase domain of HSP90 chaperone/DNA topoisomerase II/histidine kinase"/>
    <property type="match status" value="1"/>
</dbReference>
<evidence type="ECO:0000256" key="4">
    <source>
        <dbReference type="ARBA" id="ARBA00022679"/>
    </source>
</evidence>
<dbReference type="Proteomes" id="UP000229263">
    <property type="component" value="Unassembled WGS sequence"/>
</dbReference>
<sequence length="435" mass="47322">MPPITLDGWVLGFATRIDSCSHVELQEHLIFANPHRRIDGWIRANPGRVDFITGLLYTLLCMPAALGLASSTSSPVSFAAVLMLSVIQSAPLMLRRRYPWAVTLVVAAGHLLQLAFDGLILFSQVSVPILVYTMAVYGKRWQSFSTLGLGLLGALLATFSMFGASRYSPDPTPAFTFDMMISFVGLALVVTLSWTFGDLARTRRLAMKSLREHADRLEKERLIERALAAADERNHIAREMHDIVAHSLSVIITQANGARYAAAKDPEIAIETLKTVSDTGRASLKEMRRLLGVLRKDEELENRPLPSLANVPVLVESVAVSGLDVHLETSGSPRKELPAGAELTIYRCIQESLTNVIKHAGPDTQTQVHIEWTSRGLNLTVSDDGRGAGSIVLEGTGHGLQGMKERVALYEGTCTALPRAGGGFAVNVSIPYTED</sequence>
<feature type="transmembrane region" description="Helical" evidence="9">
    <location>
        <begin position="179"/>
        <end position="200"/>
    </location>
</feature>
<dbReference type="InterPro" id="IPR055558">
    <property type="entry name" value="DUF7134"/>
</dbReference>
<keyword evidence="12" id="KW-1185">Reference proteome</keyword>
<dbReference type="CDD" id="cd16917">
    <property type="entry name" value="HATPase_UhpB-NarQ-NarX-like"/>
    <property type="match status" value="1"/>
</dbReference>
<dbReference type="GO" id="GO:0016301">
    <property type="term" value="F:kinase activity"/>
    <property type="evidence" value="ECO:0007669"/>
    <property type="project" value="UniProtKB-KW"/>
</dbReference>
<comment type="caution">
    <text evidence="11">The sequence shown here is derived from an EMBL/GenBank/DDBJ whole genome shotgun (WGS) entry which is preliminary data.</text>
</comment>
<dbReference type="InterPro" id="IPR050482">
    <property type="entry name" value="Sensor_HK_TwoCompSys"/>
</dbReference>
<feature type="transmembrane region" description="Helical" evidence="9">
    <location>
        <begin position="147"/>
        <end position="167"/>
    </location>
</feature>
<evidence type="ECO:0000256" key="6">
    <source>
        <dbReference type="ARBA" id="ARBA00022777"/>
    </source>
</evidence>
<keyword evidence="7" id="KW-0067">ATP-binding</keyword>
<evidence type="ECO:0000256" key="5">
    <source>
        <dbReference type="ARBA" id="ARBA00022741"/>
    </source>
</evidence>
<feature type="domain" description="Histidine kinase/HSP90-like ATPase" evidence="10">
    <location>
        <begin position="340"/>
        <end position="434"/>
    </location>
</feature>
<accession>A0ABX4N169</accession>
<dbReference type="SMART" id="SM00387">
    <property type="entry name" value="HATPase_c"/>
    <property type="match status" value="1"/>
</dbReference>
<dbReference type="Pfam" id="PF02518">
    <property type="entry name" value="HATPase_c"/>
    <property type="match status" value="1"/>
</dbReference>
<keyword evidence="9" id="KW-0812">Transmembrane</keyword>
<evidence type="ECO:0000256" key="2">
    <source>
        <dbReference type="ARBA" id="ARBA00012438"/>
    </source>
</evidence>
<keyword evidence="5" id="KW-0547">Nucleotide-binding</keyword>
<keyword evidence="8" id="KW-0902">Two-component regulatory system</keyword>
<dbReference type="Gene3D" id="1.20.5.1930">
    <property type="match status" value="1"/>
</dbReference>